<keyword evidence="5" id="KW-1185">Reference proteome</keyword>
<dbReference type="PANTHER" id="PTHR10819">
    <property type="entry name" value="PHOSPHOTRIESTERASE-RELATED"/>
    <property type="match status" value="1"/>
</dbReference>
<sequence length="330" mass="37219">MKYFLFFFVIIGFAACKKQEDKSIFIHSVTDSIAVEHIGLTLVHEHMLVDFIGADSVSPDRYNRDEVIAKVLPYLMEVKKYSVKTIFDCTPSYLAKDPLLLRELSEKSGITLITNIGFYGAVGGKYLPDFVFEENAAQLADRWISEYQNGIDQTGIKPGFIKISVNEEDPLLEVDAKLVRAAGITHENTGLLIYSHTGTWNTAKQEVEILQKMGINPSSFVWVHAQAEQDFQNYITAAQLGVWISLDGIGWGLEEYEDRLVFAKENGILEHVLISHDAGWFDPSKPDGGDFVPFTNIFEKLMPALNDKGFDEADWRLLLEENPKRAFGNK</sequence>
<evidence type="ECO:0000313" key="4">
    <source>
        <dbReference type="EMBL" id="MBN7815595.1"/>
    </source>
</evidence>
<gene>
    <name evidence="4" type="ORF">J0A69_09155</name>
</gene>
<organism evidence="4 5">
    <name type="scientific">Algoriphagus pacificus</name>
    <dbReference type="NCBI Taxonomy" id="2811234"/>
    <lineage>
        <taxon>Bacteria</taxon>
        <taxon>Pseudomonadati</taxon>
        <taxon>Bacteroidota</taxon>
        <taxon>Cytophagia</taxon>
        <taxon>Cytophagales</taxon>
        <taxon>Cyclobacteriaceae</taxon>
        <taxon>Algoriphagus</taxon>
    </lineage>
</organism>
<evidence type="ECO:0000256" key="2">
    <source>
        <dbReference type="ARBA" id="ARBA00022801"/>
    </source>
</evidence>
<dbReference type="Gene3D" id="3.20.20.140">
    <property type="entry name" value="Metal-dependent hydrolases"/>
    <property type="match status" value="1"/>
</dbReference>
<evidence type="ECO:0000256" key="1">
    <source>
        <dbReference type="ARBA" id="ARBA00022723"/>
    </source>
</evidence>
<comment type="similarity">
    <text evidence="3">Belongs to the metallo-dependent hydrolases superfamily. Phosphotriesterase family.</text>
</comment>
<dbReference type="SUPFAM" id="SSF51556">
    <property type="entry name" value="Metallo-dependent hydrolases"/>
    <property type="match status" value="1"/>
</dbReference>
<feature type="modified residue" description="N6-carboxylysine" evidence="3">
    <location>
        <position position="162"/>
    </location>
</feature>
<dbReference type="RefSeq" id="WP_206586255.1">
    <property type="nucleotide sequence ID" value="NZ_JAFKCU010000002.1"/>
</dbReference>
<dbReference type="Pfam" id="PF02126">
    <property type="entry name" value="PTE"/>
    <property type="match status" value="1"/>
</dbReference>
<dbReference type="PROSITE" id="PS51347">
    <property type="entry name" value="PHOSPHOTRIESTERASE_2"/>
    <property type="match status" value="1"/>
</dbReference>
<comment type="caution">
    <text evidence="4">The sequence shown here is derived from an EMBL/GenBank/DDBJ whole genome shotgun (WGS) entry which is preliminary data.</text>
</comment>
<dbReference type="EMBL" id="JAFKCU010000002">
    <property type="protein sequence ID" value="MBN7815595.1"/>
    <property type="molecule type" value="Genomic_DNA"/>
</dbReference>
<proteinExistence type="inferred from homology"/>
<evidence type="ECO:0000313" key="5">
    <source>
        <dbReference type="Proteomes" id="UP000664480"/>
    </source>
</evidence>
<dbReference type="PROSITE" id="PS51257">
    <property type="entry name" value="PROKAR_LIPOPROTEIN"/>
    <property type="match status" value="1"/>
</dbReference>
<accession>A0ABS3CFL4</accession>
<dbReference type="Proteomes" id="UP000664480">
    <property type="component" value="Unassembled WGS sequence"/>
</dbReference>
<name>A0ABS3CFL4_9BACT</name>
<keyword evidence="1" id="KW-0479">Metal-binding</keyword>
<dbReference type="PANTHER" id="PTHR10819:SF3">
    <property type="entry name" value="PHOSPHOTRIESTERASE-RELATED PROTEIN"/>
    <property type="match status" value="1"/>
</dbReference>
<protein>
    <submittedName>
        <fullName evidence="4">Phosphotriesterase</fullName>
    </submittedName>
</protein>
<dbReference type="InterPro" id="IPR032466">
    <property type="entry name" value="Metal_Hydrolase"/>
</dbReference>
<reference evidence="4 5" key="1">
    <citation type="submission" date="2021-03" db="EMBL/GenBank/DDBJ databases">
        <title>novel species isolated from a fishpond in China.</title>
        <authorList>
            <person name="Lu H."/>
            <person name="Cai Z."/>
        </authorList>
    </citation>
    <scope>NUCLEOTIDE SEQUENCE [LARGE SCALE GENOMIC DNA]</scope>
    <source>
        <strain evidence="4 5">YJ13C</strain>
    </source>
</reference>
<evidence type="ECO:0000256" key="3">
    <source>
        <dbReference type="PROSITE-ProRule" id="PRU00679"/>
    </source>
</evidence>
<dbReference type="InterPro" id="IPR001559">
    <property type="entry name" value="Phosphotriesterase"/>
</dbReference>
<keyword evidence="2" id="KW-0378">Hydrolase</keyword>